<dbReference type="PROSITE" id="PS50878">
    <property type="entry name" value="RT_POL"/>
    <property type="match status" value="1"/>
</dbReference>
<sequence>MNCGNSFIEWTKLLYTSTNVPLLLSGTLSPKITPFRGVKQGDPLSAFLILMTIEPLGNLLRSNEGPGICITPRDTATSLFFTDDSTLLSSSLSGVEAQLDIVQLYCDGSGAKLNLSKSTLLALNRHQICPPFAKVKDLSPTESVKYLGIPFSQSPVGDLMIEFLEDRFYSVFRQCFRRARTVRGRLLVSQTMVYHACGILPLILTSPAFTSKIQSLLNRFVLSRRYEQDSTHVQLIKSEFLYLPQFKGDLQVSFIEAQLKKQKLQFLQQFSIQSGTATPRNWTRTGLEILKCILPDFGPYQSLDILKISPRWHSTMVYWNIAAPWWKQTCVWWHQSNWDLTDKDLSQLERFIRLLEAPIWIHIDSDLHFEQRQRSTSVSSHR</sequence>
<dbReference type="HOGENOM" id="CLU_724450_0_0_1"/>
<accession>F0WFA5</accession>
<feature type="domain" description="Reverse transcriptase" evidence="1">
    <location>
        <begin position="1"/>
        <end position="151"/>
    </location>
</feature>
<proteinExistence type="predicted"/>
<dbReference type="EMBL" id="FR824126">
    <property type="protein sequence ID" value="CCA19887.1"/>
    <property type="molecule type" value="Genomic_DNA"/>
</dbReference>
<name>F0WFA5_9STRA</name>
<evidence type="ECO:0000259" key="1">
    <source>
        <dbReference type="PROSITE" id="PS50878"/>
    </source>
</evidence>
<dbReference type="Pfam" id="PF00078">
    <property type="entry name" value="RVT_1"/>
    <property type="match status" value="1"/>
</dbReference>
<dbReference type="PANTHER" id="PTHR31635:SF196">
    <property type="entry name" value="REVERSE TRANSCRIPTASE DOMAIN-CONTAINING PROTEIN-RELATED"/>
    <property type="match status" value="1"/>
</dbReference>
<organism evidence="2">
    <name type="scientific">Albugo laibachii Nc14</name>
    <dbReference type="NCBI Taxonomy" id="890382"/>
    <lineage>
        <taxon>Eukaryota</taxon>
        <taxon>Sar</taxon>
        <taxon>Stramenopiles</taxon>
        <taxon>Oomycota</taxon>
        <taxon>Peronosporomycetes</taxon>
        <taxon>Albuginales</taxon>
        <taxon>Albuginaceae</taxon>
        <taxon>Albugo</taxon>
    </lineage>
</organism>
<evidence type="ECO:0000313" key="2">
    <source>
        <dbReference type="EMBL" id="CCA19887.1"/>
    </source>
</evidence>
<reference evidence="2" key="2">
    <citation type="submission" date="2011-02" db="EMBL/GenBank/DDBJ databases">
        <authorList>
            <person name="MacLean D."/>
        </authorList>
    </citation>
    <scope>NUCLEOTIDE SEQUENCE</scope>
</reference>
<dbReference type="AlphaFoldDB" id="F0WFA5"/>
<protein>
    <submittedName>
        <fullName evidence="2">AlNc14C81G5297 protein</fullName>
    </submittedName>
</protein>
<reference evidence="2" key="1">
    <citation type="journal article" date="2011" name="PLoS Biol.">
        <title>Gene gain and loss during evolution of obligate parasitism in the white rust pathogen of Arabidopsis thaliana.</title>
        <authorList>
            <person name="Kemen E."/>
            <person name="Gardiner A."/>
            <person name="Schultz-Larsen T."/>
            <person name="Kemen A.C."/>
            <person name="Balmuth A.L."/>
            <person name="Robert-Seilaniantz A."/>
            <person name="Bailey K."/>
            <person name="Holub E."/>
            <person name="Studholme D.J."/>
            <person name="Maclean D."/>
            <person name="Jones J.D."/>
        </authorList>
    </citation>
    <scope>NUCLEOTIDE SEQUENCE</scope>
</reference>
<dbReference type="InterPro" id="IPR000477">
    <property type="entry name" value="RT_dom"/>
</dbReference>
<gene>
    <name evidence="2" type="primary">AlNc14C81G5297</name>
    <name evidence="2" type="ORF">ALNC14_060300</name>
</gene>
<dbReference type="PANTHER" id="PTHR31635">
    <property type="entry name" value="REVERSE TRANSCRIPTASE DOMAIN-CONTAINING PROTEIN-RELATED"/>
    <property type="match status" value="1"/>
</dbReference>